<proteinExistence type="predicted"/>
<reference evidence="1 2" key="1">
    <citation type="submission" date="2018-09" db="EMBL/GenBank/DDBJ databases">
        <title>Characterization and complete genomic analysis of ValLY_3.</title>
        <authorList>
            <person name="Chen L."/>
        </authorList>
    </citation>
    <scope>NUCLEOTIDE SEQUENCE [LARGE SCALE GENOMIC DNA]</scope>
</reference>
<dbReference type="Proteomes" id="UP000289528">
    <property type="component" value="Segment"/>
</dbReference>
<dbReference type="EMBL" id="MH925090">
    <property type="protein sequence ID" value="QAY01772.1"/>
    <property type="molecule type" value="Genomic_DNA"/>
</dbReference>
<accession>A0A411BJK7</accession>
<sequence length="276" mass="30933">MAHQKGTATNYKDFLSKLRTFATANGWTQKRWSNPASGEHELILQSVGDSGSDAITLAWATHTNADTDIHNIRCKVGNTFVDNPFDTLVNTNAETVVYLWNGSIDYHIMVNKERIMFACAVSGTAQYYYGGNFRTYTSKGHWVNPLCCFGVGTNKDGRWSSTGDDYSGWQYVRGTKATPVYNHEKVWKKMTLIHPFMDTTNYHRYIEYANGDRALLQAIIQVEGMQIAGELIGVFGTGGIGLSNFQELVHSNGRRYVVVQNVYRASAGDYLVMEMS</sequence>
<protein>
    <recommendedName>
        <fullName evidence="3">Virion structural protein</fullName>
    </recommendedName>
</protein>
<evidence type="ECO:0000313" key="2">
    <source>
        <dbReference type="Proteomes" id="UP000289528"/>
    </source>
</evidence>
<gene>
    <name evidence="1" type="ORF">ValLY3_50</name>
</gene>
<organism evidence="1 2">
    <name type="scientific">Vibrio phage ValLY_3</name>
    <dbReference type="NCBI Taxonomy" id="2484244"/>
    <lineage>
        <taxon>Viruses</taxon>
        <taxon>Duplodnaviria</taxon>
        <taxon>Heunggongvirae</taxon>
        <taxon>Uroviricota</taxon>
        <taxon>Caudoviricetes</taxon>
        <taxon>Mardecavirus</taxon>
        <taxon>Mardecavirus SSP002</taxon>
    </lineage>
</organism>
<evidence type="ECO:0000313" key="1">
    <source>
        <dbReference type="EMBL" id="QAY01772.1"/>
    </source>
</evidence>
<evidence type="ECO:0008006" key="3">
    <source>
        <dbReference type="Google" id="ProtNLM"/>
    </source>
</evidence>
<name>A0A411BJK7_9CAUD</name>